<organism evidence="1 2">
    <name type="scientific">Pleionea mediterranea</name>
    <dbReference type="NCBI Taxonomy" id="523701"/>
    <lineage>
        <taxon>Bacteria</taxon>
        <taxon>Pseudomonadati</taxon>
        <taxon>Pseudomonadota</taxon>
        <taxon>Gammaproteobacteria</taxon>
        <taxon>Oceanospirillales</taxon>
        <taxon>Pleioneaceae</taxon>
        <taxon>Pleionea</taxon>
    </lineage>
</organism>
<sequence length="410" mass="47791">MQSEHNIITSAFGPFSDASEVQSCQAPELQAKGQHVQKECLQEHSDLNLPTGDSTTKSPFASLAFFQALESSGSTSDDTGWLPRHIQIANQQNQYPFIPGYLKHHSYGEYVFDWNIASAVNQAGIPYYPKWVMQLPFTPIELPFSDYKITVDDIHQINAQLKPESPVTNQFLYIPESWQSAFEKSGALLRSSIFFRWHNNGFNELADYLTQLTQKRAKEIRRERRKACEQNTQFYRYSGETITDEIIKRFYPFYRHTYLKRSGHSGYLNEAFFLDWLTQEKQSALIVIAQRDQQDIAAALFLFDSSTLYGRYWGCRDDDKDCGYGHLHFECCYYQGMEFCIEQNIRFFNPGVQGEHKVVRGFEPYLAQSAYFYHHPQLHQQVGNYITDENHQTQHYLKYLQQKLPFKPTA</sequence>
<dbReference type="AlphaFoldDB" id="A0A316FQ51"/>
<dbReference type="RefSeq" id="WP_109763637.1">
    <property type="nucleotide sequence ID" value="NZ_QGGU01000007.1"/>
</dbReference>
<dbReference type="Pfam" id="PF04339">
    <property type="entry name" value="FemAB_like"/>
    <property type="match status" value="1"/>
</dbReference>
<evidence type="ECO:0008006" key="3">
    <source>
        <dbReference type="Google" id="ProtNLM"/>
    </source>
</evidence>
<dbReference type="Proteomes" id="UP000245790">
    <property type="component" value="Unassembled WGS sequence"/>
</dbReference>
<protein>
    <recommendedName>
        <fullName evidence="3">GNAT family N-acetyltransferase</fullName>
    </recommendedName>
</protein>
<dbReference type="SUPFAM" id="SSF55729">
    <property type="entry name" value="Acyl-CoA N-acyltransferases (Nat)"/>
    <property type="match status" value="1"/>
</dbReference>
<name>A0A316FQ51_9GAMM</name>
<accession>A0A316FQ51</accession>
<evidence type="ECO:0000313" key="1">
    <source>
        <dbReference type="EMBL" id="PWK49846.1"/>
    </source>
</evidence>
<dbReference type="PANTHER" id="PTHR47017:SF1">
    <property type="entry name" value="ACYL-COA"/>
    <property type="match status" value="1"/>
</dbReference>
<dbReference type="InterPro" id="IPR007434">
    <property type="entry name" value="FemAB-like"/>
</dbReference>
<evidence type="ECO:0000313" key="2">
    <source>
        <dbReference type="Proteomes" id="UP000245790"/>
    </source>
</evidence>
<dbReference type="Gene3D" id="3.40.630.30">
    <property type="match status" value="1"/>
</dbReference>
<reference evidence="1 2" key="1">
    <citation type="submission" date="2018-05" db="EMBL/GenBank/DDBJ databases">
        <title>Genomic Encyclopedia of Type Strains, Phase IV (KMG-IV): sequencing the most valuable type-strain genomes for metagenomic binning, comparative biology and taxonomic classification.</title>
        <authorList>
            <person name="Goeker M."/>
        </authorList>
    </citation>
    <scope>NUCLEOTIDE SEQUENCE [LARGE SCALE GENOMIC DNA]</scope>
    <source>
        <strain evidence="1 2">DSM 25350</strain>
    </source>
</reference>
<gene>
    <name evidence="1" type="ORF">C8D97_1077</name>
</gene>
<keyword evidence="2" id="KW-1185">Reference proteome</keyword>
<dbReference type="EMBL" id="QGGU01000007">
    <property type="protein sequence ID" value="PWK49846.1"/>
    <property type="molecule type" value="Genomic_DNA"/>
</dbReference>
<proteinExistence type="predicted"/>
<comment type="caution">
    <text evidence="1">The sequence shown here is derived from an EMBL/GenBank/DDBJ whole genome shotgun (WGS) entry which is preliminary data.</text>
</comment>
<dbReference type="PANTHER" id="PTHR47017">
    <property type="entry name" value="ACYL-COA"/>
    <property type="match status" value="1"/>
</dbReference>
<dbReference type="OrthoDB" id="9776898at2"/>
<dbReference type="InterPro" id="IPR016181">
    <property type="entry name" value="Acyl_CoA_acyltransferase"/>
</dbReference>